<feature type="coiled-coil region" evidence="1">
    <location>
        <begin position="76"/>
        <end position="103"/>
    </location>
</feature>
<dbReference type="EMBL" id="JAEKJA010000005">
    <property type="protein sequence ID" value="MBJ3775528.1"/>
    <property type="molecule type" value="Genomic_DNA"/>
</dbReference>
<accession>A0A934MFJ0</accession>
<keyword evidence="4" id="KW-1185">Reference proteome</keyword>
<feature type="chain" id="PRO_5037647566" evidence="2">
    <location>
        <begin position="21"/>
        <end position="155"/>
    </location>
</feature>
<gene>
    <name evidence="3" type="ORF">JCR33_07530</name>
</gene>
<dbReference type="RefSeq" id="WP_198881416.1">
    <property type="nucleotide sequence ID" value="NZ_JAEKJA010000005.1"/>
</dbReference>
<evidence type="ECO:0000256" key="2">
    <source>
        <dbReference type="SAM" id="SignalP"/>
    </source>
</evidence>
<feature type="signal peptide" evidence="2">
    <location>
        <begin position="1"/>
        <end position="20"/>
    </location>
</feature>
<proteinExistence type="predicted"/>
<dbReference type="AlphaFoldDB" id="A0A934MFJ0"/>
<comment type="caution">
    <text evidence="3">The sequence shown here is derived from an EMBL/GenBank/DDBJ whole genome shotgun (WGS) entry which is preliminary data.</text>
</comment>
<protein>
    <submittedName>
        <fullName evidence="3">Uncharacterized protein</fullName>
    </submittedName>
</protein>
<evidence type="ECO:0000313" key="4">
    <source>
        <dbReference type="Proteomes" id="UP000609531"/>
    </source>
</evidence>
<reference evidence="3" key="1">
    <citation type="submission" date="2020-12" db="EMBL/GenBank/DDBJ databases">
        <title>Bacterial taxonomy.</title>
        <authorList>
            <person name="Pan X."/>
        </authorList>
    </citation>
    <scope>NUCLEOTIDE SEQUENCE</scope>
    <source>
        <strain evidence="3">B2012</strain>
    </source>
</reference>
<name>A0A934MFJ0_9HYPH</name>
<keyword evidence="2" id="KW-0732">Signal</keyword>
<evidence type="ECO:0000313" key="3">
    <source>
        <dbReference type="EMBL" id="MBJ3775528.1"/>
    </source>
</evidence>
<sequence>MAKSMVIAALMLPLAGPAVAQTFDGRFQIEPVHNGALRLDRDSGAIELCTSVEDAKADGWSCEEVVAPNLEPADASRALAAENRQLKRRVVALERRLKTIAALATDGLPASERAAETTFSEDARRGIDQAVDVTGYALKRFSDLYRSLQGDEESQ</sequence>
<dbReference type="Proteomes" id="UP000609531">
    <property type="component" value="Unassembled WGS sequence"/>
</dbReference>
<evidence type="ECO:0000256" key="1">
    <source>
        <dbReference type="SAM" id="Coils"/>
    </source>
</evidence>
<organism evidence="3 4">
    <name type="scientific">Acuticoccus mangrovi</name>
    <dbReference type="NCBI Taxonomy" id="2796142"/>
    <lineage>
        <taxon>Bacteria</taxon>
        <taxon>Pseudomonadati</taxon>
        <taxon>Pseudomonadota</taxon>
        <taxon>Alphaproteobacteria</taxon>
        <taxon>Hyphomicrobiales</taxon>
        <taxon>Amorphaceae</taxon>
        <taxon>Acuticoccus</taxon>
    </lineage>
</organism>
<keyword evidence="1" id="KW-0175">Coiled coil</keyword>